<evidence type="ECO:0000256" key="5">
    <source>
        <dbReference type="ARBA" id="ARBA00029758"/>
    </source>
</evidence>
<dbReference type="InterPro" id="IPR011051">
    <property type="entry name" value="RmlC_Cupin_sf"/>
</dbReference>
<dbReference type="GO" id="GO:0019305">
    <property type="term" value="P:dTDP-rhamnose biosynthetic process"/>
    <property type="evidence" value="ECO:0007669"/>
    <property type="project" value="TreeGrafter"/>
</dbReference>
<evidence type="ECO:0000256" key="4">
    <source>
        <dbReference type="ARBA" id="ARBA00019595"/>
    </source>
</evidence>
<dbReference type="HOGENOM" id="CLU_090940_1_0_5"/>
<dbReference type="Pfam" id="PF00908">
    <property type="entry name" value="dTDP_sugar_isom"/>
    <property type="match status" value="1"/>
</dbReference>
<protein>
    <recommendedName>
        <fullName evidence="4">dTDP-4-dehydrorhamnose 3,5-epimerase</fullName>
        <ecNumber evidence="3">5.1.3.13</ecNumber>
    </recommendedName>
    <alternativeName>
        <fullName evidence="6">Thymidine diphospho-4-keto-rhamnose 3,5-epimerase</fullName>
    </alternativeName>
    <alternativeName>
        <fullName evidence="5">dTDP-4-keto-6-deoxyglucose 3,5-epimerase</fullName>
    </alternativeName>
    <alternativeName>
        <fullName evidence="7">dTDP-6-deoxy-D-xylo-4-hexulose 3,5-epimerase</fullName>
    </alternativeName>
</protein>
<dbReference type="SUPFAM" id="SSF51182">
    <property type="entry name" value="RmlC-like cupins"/>
    <property type="match status" value="1"/>
</dbReference>
<dbReference type="eggNOG" id="COG1898">
    <property type="taxonomic scope" value="Bacteria"/>
</dbReference>
<feature type="active site" description="Proton donor" evidence="8">
    <location>
        <position position="135"/>
    </location>
</feature>
<organism evidence="10 11">
    <name type="scientific">Neorhizobium galegae bv. orientalis str. HAMBI 540</name>
    <dbReference type="NCBI Taxonomy" id="1028800"/>
    <lineage>
        <taxon>Bacteria</taxon>
        <taxon>Pseudomonadati</taxon>
        <taxon>Pseudomonadota</taxon>
        <taxon>Alphaproteobacteria</taxon>
        <taxon>Hyphomicrobiales</taxon>
        <taxon>Rhizobiaceae</taxon>
        <taxon>Rhizobium/Agrobacterium group</taxon>
        <taxon>Neorhizobium</taxon>
    </lineage>
</organism>
<reference evidence="11" key="1">
    <citation type="journal article" date="2014" name="BMC Genomics">
        <title>Genome sequencing of two Neorhizobium galegae strains reveals a noeT gene responsible for the unusual acetylation of the nodulation factors.</title>
        <authorList>
            <person name="Osterman J."/>
            <person name="Marsh J."/>
            <person name="Laine P.K."/>
            <person name="Zeng Z."/>
            <person name="Alatalo E."/>
            <person name="Sullivan J.T."/>
            <person name="Young J.P."/>
            <person name="Thomas-Oates J."/>
            <person name="Paulin L."/>
            <person name="Lindstrom K."/>
        </authorList>
    </citation>
    <scope>NUCLEOTIDE SEQUENCE [LARGE SCALE GENOMIC DNA]</scope>
    <source>
        <strain evidence="11">HAMBI 540</strain>
    </source>
</reference>
<dbReference type="InterPro" id="IPR014710">
    <property type="entry name" value="RmlC-like_jellyroll"/>
</dbReference>
<feature type="site" description="Participates in a stacking interaction with the thymidine ring of dTDP-4-oxo-6-deoxyglucose" evidence="9">
    <location>
        <position position="141"/>
    </location>
</feature>
<name>A0A068SZJ2_NEOGA</name>
<geneLocation type="plasmid" evidence="11">
    <name>II</name>
</geneLocation>
<dbReference type="KEGG" id="ngg:RG540_PA05500"/>
<dbReference type="InterPro" id="IPR000888">
    <property type="entry name" value="RmlC-like"/>
</dbReference>
<evidence type="ECO:0000256" key="6">
    <source>
        <dbReference type="ARBA" id="ARBA00031424"/>
    </source>
</evidence>
<dbReference type="AlphaFoldDB" id="A0A068SZJ2"/>
<dbReference type="Gene3D" id="2.60.120.10">
    <property type="entry name" value="Jelly Rolls"/>
    <property type="match status" value="1"/>
</dbReference>
<dbReference type="GO" id="GO:0008830">
    <property type="term" value="F:dTDP-4-dehydrorhamnose 3,5-epimerase activity"/>
    <property type="evidence" value="ECO:0007669"/>
    <property type="project" value="UniProtKB-EC"/>
</dbReference>
<evidence type="ECO:0000256" key="8">
    <source>
        <dbReference type="PIRSR" id="PIRSR600888-1"/>
    </source>
</evidence>
<dbReference type="RefSeq" id="WP_041364606.1">
    <property type="nucleotide sequence ID" value="NZ_HG938354.1"/>
</dbReference>
<dbReference type="Proteomes" id="UP000028181">
    <property type="component" value="Plasmid pHAMBI540a"/>
</dbReference>
<accession>A0A068SZJ2</accession>
<dbReference type="CDD" id="cd00438">
    <property type="entry name" value="cupin_RmlC"/>
    <property type="match status" value="1"/>
</dbReference>
<feature type="active site" description="Proton acceptor" evidence="8">
    <location>
        <position position="65"/>
    </location>
</feature>
<comment type="catalytic activity">
    <reaction evidence="1">
        <text>dTDP-4-dehydro-6-deoxy-alpha-D-glucose = dTDP-4-dehydro-beta-L-rhamnose</text>
        <dbReference type="Rhea" id="RHEA:16969"/>
        <dbReference type="ChEBI" id="CHEBI:57649"/>
        <dbReference type="ChEBI" id="CHEBI:62830"/>
        <dbReference type="EC" id="5.1.3.13"/>
    </reaction>
</comment>
<dbReference type="OrthoDB" id="9800680at2"/>
<evidence type="ECO:0000313" key="11">
    <source>
        <dbReference type="Proteomes" id="UP000028181"/>
    </source>
</evidence>
<evidence type="ECO:0000256" key="2">
    <source>
        <dbReference type="ARBA" id="ARBA00001997"/>
    </source>
</evidence>
<dbReference type="GO" id="GO:0000271">
    <property type="term" value="P:polysaccharide biosynthetic process"/>
    <property type="evidence" value="ECO:0007669"/>
    <property type="project" value="TreeGrafter"/>
</dbReference>
<evidence type="ECO:0000256" key="3">
    <source>
        <dbReference type="ARBA" id="ARBA00012098"/>
    </source>
</evidence>
<proteinExistence type="predicted"/>
<gene>
    <name evidence="10" type="ORF">RG540_PA05500</name>
</gene>
<sequence>MSRFTVTDLPLAGLKLVERQNLGDSRGFLSRMFCADELAPVGWEKPIAQINLTMTARQGTVRGMHFQRPPHAEMKLVNCLRGAVFDVAVDLRRDSPTFLRWHAQELSAENRRSLLIPEGFAHGFQALTDDCELLYFHSMPYASGSEGALNSQDPALDISWPLEITEMSDRDRGHSFLTSQFTGLTP</sequence>
<comment type="function">
    <text evidence="2">Catalyzes the epimerization of the C3' and C5'positions of dTDP-6-deoxy-D-xylo-4-hexulose, forming dTDP-6-deoxy-L-lyxo-4-hexulose.</text>
</comment>
<dbReference type="PATRIC" id="fig|1028800.3.peg.5169"/>
<dbReference type="PANTHER" id="PTHR21047">
    <property type="entry name" value="DTDP-6-DEOXY-D-GLUCOSE-3,5 EPIMERASE"/>
    <property type="match status" value="1"/>
</dbReference>
<dbReference type="PANTHER" id="PTHR21047:SF2">
    <property type="entry name" value="THYMIDINE DIPHOSPHO-4-KETO-RHAMNOSE 3,5-EPIMERASE"/>
    <property type="match status" value="1"/>
</dbReference>
<keyword evidence="11" id="KW-1185">Reference proteome</keyword>
<dbReference type="GeneID" id="24260364"/>
<keyword evidence="10" id="KW-0614">Plasmid</keyword>
<dbReference type="GO" id="GO:0005829">
    <property type="term" value="C:cytosol"/>
    <property type="evidence" value="ECO:0007669"/>
    <property type="project" value="TreeGrafter"/>
</dbReference>
<evidence type="ECO:0000256" key="9">
    <source>
        <dbReference type="PIRSR" id="PIRSR600888-3"/>
    </source>
</evidence>
<dbReference type="EC" id="5.1.3.13" evidence="3"/>
<evidence type="ECO:0000256" key="7">
    <source>
        <dbReference type="ARBA" id="ARBA00033311"/>
    </source>
</evidence>
<dbReference type="EMBL" id="HG938354">
    <property type="protein sequence ID" value="CDN51226.1"/>
    <property type="molecule type" value="Genomic_DNA"/>
</dbReference>
<evidence type="ECO:0000313" key="10">
    <source>
        <dbReference type="EMBL" id="CDN51226.1"/>
    </source>
</evidence>
<evidence type="ECO:0000256" key="1">
    <source>
        <dbReference type="ARBA" id="ARBA00001298"/>
    </source>
</evidence>